<name>A0A517VWR4_9PLAN</name>
<evidence type="ECO:0000313" key="6">
    <source>
        <dbReference type="Proteomes" id="UP000318704"/>
    </source>
</evidence>
<dbReference type="RefSeq" id="WP_144985793.1">
    <property type="nucleotide sequence ID" value="NZ_CP037920.1"/>
</dbReference>
<accession>A0A517VWR4</accession>
<dbReference type="EC" id="5.3.1.22" evidence="5"/>
<protein>
    <submittedName>
        <fullName evidence="5">Hydroxypyruvate isomerase</fullName>
        <ecNumber evidence="5">5.3.1.22</ecNumber>
    </submittedName>
</protein>
<dbReference type="PANTHER" id="PTHR43489">
    <property type="entry name" value="ISOMERASE"/>
    <property type="match status" value="1"/>
</dbReference>
<keyword evidence="1 2" id="KW-0413">Isomerase</keyword>
<dbReference type="GO" id="GO:0008903">
    <property type="term" value="F:hydroxypyruvate isomerase activity"/>
    <property type="evidence" value="ECO:0007669"/>
    <property type="project" value="UniProtKB-EC"/>
</dbReference>
<reference evidence="5 6" key="1">
    <citation type="submission" date="2019-03" db="EMBL/GenBank/DDBJ databases">
        <title>Deep-cultivation of Planctomycetes and their phenomic and genomic characterization uncovers novel biology.</title>
        <authorList>
            <person name="Wiegand S."/>
            <person name="Jogler M."/>
            <person name="Boedeker C."/>
            <person name="Pinto D."/>
            <person name="Vollmers J."/>
            <person name="Rivas-Marin E."/>
            <person name="Kohn T."/>
            <person name="Peeters S.H."/>
            <person name="Heuer A."/>
            <person name="Rast P."/>
            <person name="Oberbeckmann S."/>
            <person name="Bunk B."/>
            <person name="Jeske O."/>
            <person name="Meyerdierks A."/>
            <person name="Storesund J.E."/>
            <person name="Kallscheuer N."/>
            <person name="Luecker S."/>
            <person name="Lage O.M."/>
            <person name="Pohl T."/>
            <person name="Merkel B.J."/>
            <person name="Hornburger P."/>
            <person name="Mueller R.-W."/>
            <person name="Bruemmer F."/>
            <person name="Labrenz M."/>
            <person name="Spormann A.M."/>
            <person name="Op den Camp H."/>
            <person name="Overmann J."/>
            <person name="Amann R."/>
            <person name="Jetten M.S.M."/>
            <person name="Mascher T."/>
            <person name="Medema M.H."/>
            <person name="Devos D.P."/>
            <person name="Kaster A.-K."/>
            <person name="Ovreas L."/>
            <person name="Rohde M."/>
            <person name="Galperin M.Y."/>
            <person name="Jogler C."/>
        </authorList>
    </citation>
    <scope>NUCLEOTIDE SEQUENCE [LARGE SCALE GENOMIC DNA]</scope>
    <source>
        <strain evidence="5 6">V144</strain>
    </source>
</reference>
<dbReference type="InterPro" id="IPR036237">
    <property type="entry name" value="Xyl_isomerase-like_sf"/>
</dbReference>
<feature type="domain" description="Xylose isomerase-like TIM barrel" evidence="4">
    <location>
        <begin position="80"/>
        <end position="292"/>
    </location>
</feature>
<sequence length="298" mass="33490">MRSEISRRKLLQNSGVIAATALGWGTQHSIAGENKEPQPLKGNINQSVVHWCFKKYWDLEKTAQVASQLGMKSVELTPAENWKTLKKHGLTCAIASSHGFKKGFNNPEHWDQCIEILRKRIDECAAGGVKSVITFTGMRDGKINDEEGAKNCVTGLKKIIGHAEKKKVNVCLEMLNSRDDSHPMKGHPGYQGDKTEYCIDIIKQVGSPRMKLLFDIYHVQIMDGDVIRRIRQHKDYIGHVHTAGNPGRGELDQKQEINYPPIMQALQEIGYQGFVGQEFIPTRDPYQGLKQAVELCDV</sequence>
<dbReference type="AlphaFoldDB" id="A0A517VWR4"/>
<proteinExistence type="inferred from homology"/>
<evidence type="ECO:0000259" key="4">
    <source>
        <dbReference type="Pfam" id="PF01261"/>
    </source>
</evidence>
<dbReference type="KEGG" id="gaw:V144x_29180"/>
<evidence type="ECO:0000256" key="1">
    <source>
        <dbReference type="ARBA" id="ARBA00023235"/>
    </source>
</evidence>
<dbReference type="Pfam" id="PF01261">
    <property type="entry name" value="AP_endonuc_2"/>
    <property type="match status" value="1"/>
</dbReference>
<organism evidence="5 6">
    <name type="scientific">Gimesia aquarii</name>
    <dbReference type="NCBI Taxonomy" id="2527964"/>
    <lineage>
        <taxon>Bacteria</taxon>
        <taxon>Pseudomonadati</taxon>
        <taxon>Planctomycetota</taxon>
        <taxon>Planctomycetia</taxon>
        <taxon>Planctomycetales</taxon>
        <taxon>Planctomycetaceae</taxon>
        <taxon>Gimesia</taxon>
    </lineage>
</organism>
<dbReference type="PIRSF" id="PIRSF006241">
    <property type="entry name" value="HyI"/>
    <property type="match status" value="1"/>
</dbReference>
<dbReference type="PANTHER" id="PTHR43489:SF3">
    <property type="entry name" value="XYLOSE ISOMERASE DOMAIN PROTEIN TIM BARREL"/>
    <property type="match status" value="1"/>
</dbReference>
<evidence type="ECO:0000313" key="5">
    <source>
        <dbReference type="EMBL" id="QDT97443.1"/>
    </source>
</evidence>
<dbReference type="Gene3D" id="3.20.20.150">
    <property type="entry name" value="Divalent-metal-dependent TIM barrel enzymes"/>
    <property type="match status" value="1"/>
</dbReference>
<evidence type="ECO:0000256" key="3">
    <source>
        <dbReference type="PIRSR" id="PIRSR006241-50"/>
    </source>
</evidence>
<feature type="active site" description="Proton donor/acceptor" evidence="3">
    <location>
        <position position="173"/>
    </location>
</feature>
<dbReference type="InterPro" id="IPR013022">
    <property type="entry name" value="Xyl_isomerase-like_TIM-brl"/>
</dbReference>
<feature type="active site" description="Proton donor/acceptor" evidence="3">
    <location>
        <position position="278"/>
    </location>
</feature>
<dbReference type="EMBL" id="CP037920">
    <property type="protein sequence ID" value="QDT97443.1"/>
    <property type="molecule type" value="Genomic_DNA"/>
</dbReference>
<dbReference type="InterPro" id="IPR050417">
    <property type="entry name" value="Sugar_Epim/Isomerase"/>
</dbReference>
<dbReference type="Proteomes" id="UP000318704">
    <property type="component" value="Chromosome"/>
</dbReference>
<dbReference type="SUPFAM" id="SSF51658">
    <property type="entry name" value="Xylose isomerase-like"/>
    <property type="match status" value="1"/>
</dbReference>
<comment type="similarity">
    <text evidence="2">Belongs to the hyi family.</text>
</comment>
<evidence type="ECO:0000256" key="2">
    <source>
        <dbReference type="PIRNR" id="PIRNR006241"/>
    </source>
</evidence>
<dbReference type="InterPro" id="IPR026040">
    <property type="entry name" value="HyI-like"/>
</dbReference>
<keyword evidence="5" id="KW-0670">Pyruvate</keyword>
<gene>
    <name evidence="5" type="primary">hyi_2</name>
    <name evidence="5" type="ORF">V144x_29180</name>
</gene>